<dbReference type="InterPro" id="IPR058592">
    <property type="entry name" value="Gtf3_C"/>
</dbReference>
<evidence type="ECO:0008006" key="6">
    <source>
        <dbReference type="Google" id="ProtNLM"/>
    </source>
</evidence>
<protein>
    <recommendedName>
        <fullName evidence="6">Galactofuranosyltransferase</fullName>
    </recommendedName>
</protein>
<name>A0A1Q6HQ83_BACUN</name>
<sequence length="349" mass="39199">MSYKYISHNYRNHTSAGNKAKSDVEQIMLEEGFRNIGLTRTEHPSKAAHFLFNLAGIAKASTLLRRGDILFLQYPLKKYFTYICKAAHLHGAKVAVLIHDLGSFRRKALTVKKELRRLGNADYIIATNSVMAEHLRKVGLDKPMGSLDAWDYLTVTDPIPSRIDEGEIRVAYAGSVNRRKNSFLWEWGNVIRDYVVDIYGSGFRMDEVDVPEKFFDHGFVAAEDIIAGMTSDYGLVWDGHSLDSCEGDFGSYLALNTPHKVSLYLRARLPIIIWSGAAMADFVKRNGIGFTVDTLDEINERVKSVTPEEYAAMRKNVDAVAADVAAGKFFRKAAREAIKYFETLPAAKK</sequence>
<reference evidence="4 5" key="1">
    <citation type="journal article" date="2016" name="Nat. Biotechnol.">
        <title>Measurement of bacterial replication rates in microbial communities.</title>
        <authorList>
            <person name="Brown C.T."/>
            <person name="Olm M.R."/>
            <person name="Thomas B.C."/>
            <person name="Banfield J.F."/>
        </authorList>
    </citation>
    <scope>NUCLEOTIDE SEQUENCE [LARGE SCALE GENOMIC DNA]</scope>
    <source>
        <strain evidence="4">45_41</strain>
    </source>
</reference>
<proteinExistence type="predicted"/>
<organism evidence="4 5">
    <name type="scientific">Bacteroides uniformis</name>
    <dbReference type="NCBI Taxonomy" id="820"/>
    <lineage>
        <taxon>Bacteria</taxon>
        <taxon>Pseudomonadati</taxon>
        <taxon>Bacteroidota</taxon>
        <taxon>Bacteroidia</taxon>
        <taxon>Bacteroidales</taxon>
        <taxon>Bacteroidaceae</taxon>
        <taxon>Bacteroides</taxon>
    </lineage>
</organism>
<dbReference type="InterPro" id="IPR058591">
    <property type="entry name" value="Gtf3_N"/>
</dbReference>
<dbReference type="Pfam" id="PF26334">
    <property type="entry name" value="Gtf3_N"/>
    <property type="match status" value="1"/>
</dbReference>
<evidence type="ECO:0000313" key="4">
    <source>
        <dbReference type="EMBL" id="OKZ28781.1"/>
    </source>
</evidence>
<evidence type="ECO:0000256" key="1">
    <source>
        <dbReference type="ARBA" id="ARBA00022679"/>
    </source>
</evidence>
<dbReference type="Pfam" id="PF26337">
    <property type="entry name" value="Gtf3_C"/>
    <property type="match status" value="1"/>
</dbReference>
<feature type="domain" description="Glucosyltransferase 3-like C-terminal" evidence="3">
    <location>
        <begin position="170"/>
        <end position="337"/>
    </location>
</feature>
<dbReference type="Gene3D" id="3.40.50.2000">
    <property type="entry name" value="Glycogen Phosphorylase B"/>
    <property type="match status" value="2"/>
</dbReference>
<comment type="caution">
    <text evidence="4">The sequence shown here is derived from an EMBL/GenBank/DDBJ whole genome shotgun (WGS) entry which is preliminary data.</text>
</comment>
<gene>
    <name evidence="4" type="ORF">BHV79_18070</name>
</gene>
<evidence type="ECO:0000313" key="5">
    <source>
        <dbReference type="Proteomes" id="UP000186549"/>
    </source>
</evidence>
<dbReference type="Proteomes" id="UP000186549">
    <property type="component" value="Unassembled WGS sequence"/>
</dbReference>
<evidence type="ECO:0000259" key="2">
    <source>
        <dbReference type="Pfam" id="PF26334"/>
    </source>
</evidence>
<dbReference type="EMBL" id="MNQU01000333">
    <property type="protein sequence ID" value="OKZ28781.1"/>
    <property type="molecule type" value="Genomic_DNA"/>
</dbReference>
<evidence type="ECO:0000259" key="3">
    <source>
        <dbReference type="Pfam" id="PF26337"/>
    </source>
</evidence>
<feature type="domain" description="Glucosyltransferase 3-like N-terminal" evidence="2">
    <location>
        <begin position="4"/>
        <end position="147"/>
    </location>
</feature>
<dbReference type="SUPFAM" id="SSF53756">
    <property type="entry name" value="UDP-Glycosyltransferase/glycogen phosphorylase"/>
    <property type="match status" value="1"/>
</dbReference>
<dbReference type="AlphaFoldDB" id="A0A1Q6HQ83"/>
<keyword evidence="1" id="KW-0808">Transferase</keyword>
<dbReference type="PIRSF" id="PIRSF007023">
    <property type="entry name" value="UDP-Galf_transf"/>
    <property type="match status" value="1"/>
</dbReference>
<accession>A0A1Q6HQ83</accession>